<evidence type="ECO:0000313" key="12">
    <source>
        <dbReference type="EMBL" id="CUR03461.1"/>
    </source>
</evidence>
<keyword evidence="2 13" id="KW-0934">Plastid</keyword>
<protein>
    <recommendedName>
        <fullName evidence="7 11">ATP-dependent Clp protease proteolytic subunit</fullName>
        <ecNumber evidence="7 10">3.4.21.92</ecNumber>
    </recommendedName>
    <alternativeName>
        <fullName evidence="7">Endopeptidase Clp</fullName>
    </alternativeName>
</protein>
<organism evidence="13">
    <name type="scientific">Acacia jibberdingensis</name>
    <dbReference type="NCBI Taxonomy" id="205048"/>
    <lineage>
        <taxon>Eukaryota</taxon>
        <taxon>Viridiplantae</taxon>
        <taxon>Streptophyta</taxon>
        <taxon>Embryophyta</taxon>
        <taxon>Tracheophyta</taxon>
        <taxon>Spermatophyta</taxon>
        <taxon>Magnoliopsida</taxon>
        <taxon>eudicotyledons</taxon>
        <taxon>Gunneridae</taxon>
        <taxon>Pentapetalae</taxon>
        <taxon>rosids</taxon>
        <taxon>fabids</taxon>
        <taxon>Fabales</taxon>
        <taxon>Fabaceae</taxon>
        <taxon>Caesalpinioideae</taxon>
        <taxon>mimosoid clade</taxon>
        <taxon>Acacieae</taxon>
        <taxon>Acacia</taxon>
    </lineage>
</organism>
<gene>
    <name evidence="13" type="primary">clpP1</name>
    <name evidence="7" type="synonym">clpP</name>
</gene>
<sequence length="197" mass="22130">MPVGVPKVPFQPFEDVDAYWVDIYNRLYRQRAIFLGQMVDTTIGNQIVGLLVYLHIQSFTRNIDFFINCPGGSIRSGLAIYDMMQVVEPDVQTICIGLAASMGSFILLGGEITKRIAFPHARVMMHQPMADLGIKLKAGYSIMEIKEIIIMYNSIIKNYVQRTGKPLWVVSKDISRDIFMSAEEAQAHGIVDLVGIE</sequence>
<dbReference type="GO" id="GO:0009570">
    <property type="term" value="C:chloroplast stroma"/>
    <property type="evidence" value="ECO:0007669"/>
    <property type="project" value="UniProtKB-SubCell"/>
</dbReference>
<dbReference type="GO" id="GO:0004176">
    <property type="term" value="F:ATP-dependent peptidase activity"/>
    <property type="evidence" value="ECO:0007669"/>
    <property type="project" value="InterPro"/>
</dbReference>
<evidence type="ECO:0000256" key="8">
    <source>
        <dbReference type="PROSITE-ProRule" id="PRU10085"/>
    </source>
</evidence>
<name>A0A1D0BZ31_9FABA</name>
<dbReference type="InterPro" id="IPR018215">
    <property type="entry name" value="ClpP_Ser_AS"/>
</dbReference>
<evidence type="ECO:0000256" key="3">
    <source>
        <dbReference type="ARBA" id="ARBA00022670"/>
    </source>
</evidence>
<evidence type="ECO:0000256" key="1">
    <source>
        <dbReference type="ARBA" id="ARBA00007039"/>
    </source>
</evidence>
<evidence type="ECO:0000256" key="5">
    <source>
        <dbReference type="ARBA" id="ARBA00022825"/>
    </source>
</evidence>
<dbReference type="AlphaFoldDB" id="A0A1D0BZ31"/>
<keyword evidence="3 7" id="KW-0645">Protease</keyword>
<dbReference type="GO" id="GO:0004252">
    <property type="term" value="F:serine-type endopeptidase activity"/>
    <property type="evidence" value="ECO:0007669"/>
    <property type="project" value="UniProtKB-UniRule"/>
</dbReference>
<dbReference type="GO" id="GO:0006515">
    <property type="term" value="P:protein quality control for misfolded or incompletely synthesized proteins"/>
    <property type="evidence" value="ECO:0007669"/>
    <property type="project" value="TreeGrafter"/>
</dbReference>
<comment type="similarity">
    <text evidence="1 7 11">Belongs to the peptidase S14 family.</text>
</comment>
<comment type="function">
    <text evidence="7">Cleaves peptides in various proteins in a process that requires ATP hydrolysis. Has a chymotrypsin-like activity. Plays a major role in the degradation of misfolded proteins.</text>
</comment>
<dbReference type="GO" id="GO:0051117">
    <property type="term" value="F:ATPase binding"/>
    <property type="evidence" value="ECO:0007669"/>
    <property type="project" value="TreeGrafter"/>
</dbReference>
<evidence type="ECO:0000256" key="10">
    <source>
        <dbReference type="RuleBase" id="RU000549"/>
    </source>
</evidence>
<dbReference type="InterPro" id="IPR001907">
    <property type="entry name" value="ClpP"/>
</dbReference>
<geneLocation type="chloroplast" evidence="13"/>
<keyword evidence="5 7" id="KW-0720">Serine protease</keyword>
<evidence type="ECO:0000256" key="11">
    <source>
        <dbReference type="RuleBase" id="RU003567"/>
    </source>
</evidence>
<evidence type="ECO:0000256" key="4">
    <source>
        <dbReference type="ARBA" id="ARBA00022801"/>
    </source>
</evidence>
<dbReference type="InterPro" id="IPR033135">
    <property type="entry name" value="ClpP_His_AS"/>
</dbReference>
<dbReference type="HAMAP" id="MF_00444">
    <property type="entry name" value="ClpP"/>
    <property type="match status" value="1"/>
</dbReference>
<keyword evidence="4 7" id="KW-0378">Hydrolase</keyword>
<dbReference type="EC" id="3.4.21.92" evidence="7 10"/>
<dbReference type="CDD" id="cd07017">
    <property type="entry name" value="S14_ClpP_2"/>
    <property type="match status" value="1"/>
</dbReference>
<comment type="catalytic activity">
    <reaction evidence="6 7 9">
        <text>Hydrolysis of proteins to small peptides in the presence of ATP and magnesium. alpha-casein is the usual test substrate. In the absence of ATP, only oligopeptides shorter than five residues are hydrolyzed (such as succinyl-Leu-Tyr-|-NHMec, and Leu-Tyr-Leu-|-Tyr-Trp, in which cleavage of the -Tyr-|-Leu- and -Tyr-|-Trp bonds also occurs).</text>
        <dbReference type="EC" id="3.4.21.92"/>
    </reaction>
</comment>
<dbReference type="PROSITE" id="PS00381">
    <property type="entry name" value="CLP_PROTEASE_SER"/>
    <property type="match status" value="1"/>
</dbReference>
<comment type="subcellular location">
    <subcellularLocation>
        <location evidence="7">Plastid</location>
        <location evidence="7">Chloroplast stroma</location>
    </subcellularLocation>
</comment>
<dbReference type="SUPFAM" id="SSF52096">
    <property type="entry name" value="ClpP/crotonase"/>
    <property type="match status" value="1"/>
</dbReference>
<keyword evidence="13" id="KW-0150">Chloroplast</keyword>
<reference evidence="13" key="2">
    <citation type="submission" date="2016-09" db="EMBL/GenBank/DDBJ databases">
        <title>Integration of Complete Chloroplast Genome Sequences with Small Amplicon Datasets Improves Phylogenetic Resolution in Acacia.</title>
        <authorList>
            <person name="Williams A.V."/>
            <person name="Miller J.T."/>
            <person name="Small I."/>
            <person name="Nevill P.G."/>
            <person name="Boykin L.M."/>
        </authorList>
    </citation>
    <scope>NUCLEOTIDE SEQUENCE</scope>
    <source>
        <strain evidence="12">029JIB</strain>
        <strain evidence="13">617JIB</strain>
    </source>
</reference>
<dbReference type="PANTHER" id="PTHR10381:SF15">
    <property type="entry name" value="CHLOROPLASTIC ATP-DEPENDENT CLP PROTEASE PROTEOLYTIC SUBUNIT 1"/>
    <property type="match status" value="1"/>
</dbReference>
<accession>A0A1D0BZ31</accession>
<dbReference type="EMBL" id="LN885279">
    <property type="protein sequence ID" value="CUR03552.1"/>
    <property type="molecule type" value="Genomic_DNA"/>
</dbReference>
<dbReference type="GO" id="GO:0009368">
    <property type="term" value="C:endopeptidase Clp complex"/>
    <property type="evidence" value="ECO:0007669"/>
    <property type="project" value="TreeGrafter"/>
</dbReference>
<reference evidence="13" key="1">
    <citation type="submission" date="2015-09" db="EMBL/GenBank/DDBJ databases">
        <authorList>
            <person name="Jackson K.R."/>
            <person name="Lunt B.L."/>
            <person name="Fisher J.N.B."/>
            <person name="Gardner A.V."/>
            <person name="Bailey M.E."/>
            <person name="Deus L.M."/>
            <person name="Earl A.S."/>
            <person name="Gibby P.D."/>
            <person name="Hartmann K.A."/>
            <person name="Liu J.E."/>
            <person name="Manci A.M."/>
            <person name="Nielsen D.A."/>
            <person name="Solomon M.B."/>
            <person name="Breakwell D.P."/>
            <person name="Burnett S.H."/>
            <person name="Grose J.H."/>
        </authorList>
    </citation>
    <scope>NUCLEOTIDE SEQUENCE</scope>
    <source>
        <strain evidence="12">029JIB</strain>
        <strain evidence="13">617JIB</strain>
    </source>
</reference>
<dbReference type="PANTHER" id="PTHR10381">
    <property type="entry name" value="ATP-DEPENDENT CLP PROTEASE PROTEOLYTIC SUBUNIT"/>
    <property type="match status" value="1"/>
</dbReference>
<evidence type="ECO:0000256" key="7">
    <source>
        <dbReference type="HAMAP-Rule" id="MF_00444"/>
    </source>
</evidence>
<feature type="active site" evidence="7 9">
    <location>
        <position position="126"/>
    </location>
</feature>
<dbReference type="PRINTS" id="PR00127">
    <property type="entry name" value="CLPPROTEASEP"/>
</dbReference>
<evidence type="ECO:0000256" key="9">
    <source>
        <dbReference type="PROSITE-ProRule" id="PRU10086"/>
    </source>
</evidence>
<comment type="subunit">
    <text evidence="7">Component of the chloroplastic Clp protease core complex.</text>
</comment>
<dbReference type="PROSITE" id="PS00382">
    <property type="entry name" value="CLP_PROTEASE_HIS"/>
    <property type="match status" value="1"/>
</dbReference>
<feature type="active site" description="Nucleophile" evidence="7">
    <location>
        <position position="101"/>
    </location>
</feature>
<dbReference type="Pfam" id="PF00574">
    <property type="entry name" value="CLP_protease"/>
    <property type="match status" value="1"/>
</dbReference>
<evidence type="ECO:0000313" key="13">
    <source>
        <dbReference type="EMBL" id="CUR03552.1"/>
    </source>
</evidence>
<evidence type="ECO:0000256" key="6">
    <source>
        <dbReference type="ARBA" id="ARBA00034021"/>
    </source>
</evidence>
<dbReference type="InterPro" id="IPR029045">
    <property type="entry name" value="ClpP/crotonase-like_dom_sf"/>
</dbReference>
<dbReference type="EMBL" id="LN885278">
    <property type="protein sequence ID" value="CUR03461.1"/>
    <property type="molecule type" value="Genomic_DNA"/>
</dbReference>
<feature type="active site" evidence="8">
    <location>
        <position position="101"/>
    </location>
</feature>
<proteinExistence type="inferred from homology"/>
<evidence type="ECO:0000256" key="2">
    <source>
        <dbReference type="ARBA" id="ARBA00022640"/>
    </source>
</evidence>
<dbReference type="Gene3D" id="3.90.226.10">
    <property type="entry name" value="2-enoyl-CoA Hydratase, Chain A, domain 1"/>
    <property type="match status" value="1"/>
</dbReference>
<dbReference type="InterPro" id="IPR023562">
    <property type="entry name" value="ClpP/TepA"/>
</dbReference>